<proteinExistence type="inferred from homology"/>
<feature type="compositionally biased region" description="Basic and acidic residues" evidence="4">
    <location>
        <begin position="117"/>
        <end position="128"/>
    </location>
</feature>
<comment type="similarity">
    <text evidence="1">Belongs to the serpin family. Ov-serpin subfamily.</text>
</comment>
<keyword evidence="3" id="KW-0722">Serine protease inhibitor</keyword>
<dbReference type="PANTHER" id="PTHR11461">
    <property type="entry name" value="SERINE PROTEASE INHIBITOR, SERPIN"/>
    <property type="match status" value="1"/>
</dbReference>
<evidence type="ECO:0000256" key="2">
    <source>
        <dbReference type="ARBA" id="ARBA00022690"/>
    </source>
</evidence>
<dbReference type="SMART" id="SM00093">
    <property type="entry name" value="SERPIN"/>
    <property type="match status" value="2"/>
</dbReference>
<dbReference type="PANTHER" id="PTHR11461:SF161">
    <property type="entry name" value="SERPIN B13"/>
    <property type="match status" value="1"/>
</dbReference>
<feature type="region of interest" description="Disordered" evidence="4">
    <location>
        <begin position="112"/>
        <end position="141"/>
    </location>
</feature>
<dbReference type="AlphaFoldDB" id="A0A835ZRN7"/>
<dbReference type="EMBL" id="JAEMGP010000023">
    <property type="protein sequence ID" value="KAG5195802.1"/>
    <property type="molecule type" value="Genomic_DNA"/>
</dbReference>
<evidence type="ECO:0000256" key="1">
    <source>
        <dbReference type="ARBA" id="ARBA00006426"/>
    </source>
</evidence>
<dbReference type="GO" id="GO:0005615">
    <property type="term" value="C:extracellular space"/>
    <property type="evidence" value="ECO:0007669"/>
    <property type="project" value="InterPro"/>
</dbReference>
<evidence type="ECO:0000259" key="5">
    <source>
        <dbReference type="SMART" id="SM00093"/>
    </source>
</evidence>
<accession>A0A835ZRN7</accession>
<keyword evidence="2" id="KW-0646">Protease inhibitor</keyword>
<name>A0A835ZRN7_SHEEP</name>
<dbReference type="Gene3D" id="3.30.497.10">
    <property type="entry name" value="Antithrombin, subunit I, domain 2"/>
    <property type="match status" value="2"/>
</dbReference>
<comment type="caution">
    <text evidence="6">The sequence shown here is derived from an EMBL/GenBank/DDBJ whole genome shotgun (WGS) entry which is preliminary data.</text>
</comment>
<feature type="domain" description="Serpin" evidence="5">
    <location>
        <begin position="61"/>
        <end position="357"/>
    </location>
</feature>
<dbReference type="SUPFAM" id="SSF56574">
    <property type="entry name" value="Serpins"/>
    <property type="match status" value="2"/>
</dbReference>
<evidence type="ECO:0000313" key="7">
    <source>
        <dbReference type="Proteomes" id="UP000664991"/>
    </source>
</evidence>
<evidence type="ECO:0000256" key="4">
    <source>
        <dbReference type="SAM" id="MobiDB-lite"/>
    </source>
</evidence>
<gene>
    <name evidence="6" type="ORF">JEQ12_012097</name>
</gene>
<dbReference type="Proteomes" id="UP000664991">
    <property type="component" value="Unassembled WGS sequence"/>
</dbReference>
<dbReference type="InterPro" id="IPR000215">
    <property type="entry name" value="Serpin_fam"/>
</dbReference>
<protein>
    <recommendedName>
        <fullName evidence="5">Serpin domain-containing protein</fullName>
    </recommendedName>
</protein>
<dbReference type="InterPro" id="IPR042185">
    <property type="entry name" value="Serpin_sf_2"/>
</dbReference>
<evidence type="ECO:0000256" key="3">
    <source>
        <dbReference type="ARBA" id="ARBA00022900"/>
    </source>
</evidence>
<dbReference type="InterPro" id="IPR023796">
    <property type="entry name" value="Serpin_dom"/>
</dbReference>
<dbReference type="InterPro" id="IPR042178">
    <property type="entry name" value="Serpin_sf_1"/>
</dbReference>
<dbReference type="Pfam" id="PF00079">
    <property type="entry name" value="Serpin"/>
    <property type="match status" value="2"/>
</dbReference>
<dbReference type="InterPro" id="IPR023795">
    <property type="entry name" value="Serpin_CS"/>
</dbReference>
<dbReference type="FunFam" id="2.30.39.10:FF:000001">
    <property type="entry name" value="Serpin family B member 2"/>
    <property type="match status" value="1"/>
</dbReference>
<feature type="domain" description="Serpin" evidence="5">
    <location>
        <begin position="359"/>
        <end position="728"/>
    </location>
</feature>
<reference evidence="6 7" key="1">
    <citation type="submission" date="2020-12" db="EMBL/GenBank/DDBJ databases">
        <title>De novo assembly of Tibetan sheep genome.</title>
        <authorList>
            <person name="Li X."/>
        </authorList>
    </citation>
    <scope>NUCLEOTIDE SEQUENCE [LARGE SCALE GENOMIC DNA]</scope>
    <source>
        <tissue evidence="6">Heart</tissue>
    </source>
</reference>
<dbReference type="PROSITE" id="PS00284">
    <property type="entry name" value="SERPIN"/>
    <property type="match status" value="1"/>
</dbReference>
<evidence type="ECO:0000313" key="6">
    <source>
        <dbReference type="EMBL" id="KAG5195802.1"/>
    </source>
</evidence>
<organism evidence="6 7">
    <name type="scientific">Ovis aries</name>
    <name type="common">Sheep</name>
    <dbReference type="NCBI Taxonomy" id="9940"/>
    <lineage>
        <taxon>Eukaryota</taxon>
        <taxon>Metazoa</taxon>
        <taxon>Chordata</taxon>
        <taxon>Craniata</taxon>
        <taxon>Vertebrata</taxon>
        <taxon>Euteleostomi</taxon>
        <taxon>Mammalia</taxon>
        <taxon>Eutheria</taxon>
        <taxon>Laurasiatheria</taxon>
        <taxon>Artiodactyla</taxon>
        <taxon>Ruminantia</taxon>
        <taxon>Pecora</taxon>
        <taxon>Bovidae</taxon>
        <taxon>Caprinae</taxon>
        <taxon>Ovis</taxon>
    </lineage>
</organism>
<dbReference type="Gene3D" id="2.30.39.10">
    <property type="entry name" value="Alpha-1-antitrypsin, domain 1"/>
    <property type="match status" value="2"/>
</dbReference>
<dbReference type="InterPro" id="IPR036186">
    <property type="entry name" value="Serpin_sf"/>
</dbReference>
<dbReference type="GO" id="GO:0004867">
    <property type="term" value="F:serine-type endopeptidase inhibitor activity"/>
    <property type="evidence" value="ECO:0007669"/>
    <property type="project" value="UniProtKB-KW"/>
</dbReference>
<sequence length="728" mass="81784">MPKGCLEESQCGRRRVHIFPFLTGCGLKLTWPAVRSNSEGKKTVIRLTMDSLIAANTKFCFDLFQKISTGDCRKNIFFCPLSLSAALGMVRLGARSGSAHQIDQVLHFSEFSQNKGNKPDPCLKKAEQEGPGDSNLEGKKEVTGSLTLQTESSKDESGLLSCYFGQLLSKLARIKVDYTLSIANRLYGEREFPICPEYLDGVIQFYHTTVESVDFRKDTEKSRQEINFWVESQSQGKIKELFSKDSINNKTVLVLVNAVYFKAKWEKYFDCENTVDAVFSLSESEKKNVKMMNQNGLFRVGFVDELKAQILELPYTKGKLDMVVLLPSGSADNLKALEEAGPAGIIMDSLLPASARFGLDLFKDLSKTDEGNILFSPAGISTTIGMLPPVTRGAAATQEQEVPFFEKDTESSRIKAEETELEATKEMHRQLQRVLSEISKPSDDYELKIANRLFGEKTYLFLQKYLDYVEKHYHASLEPVDFVNAADESRKKINSWVESQTNEKIKDLLPDGSLSSSIKLVVVNVIYFKGQWDREFKKENTKEEEFWLNKSTSKSVLMMTQRQSFSFKTLEDVPAKILGLPYRNHDLSMFLLLPNDIDGLEKIIDKITPETLIEWTSVGRMEERAVDLHLPRFRVAGTYDLEATSAGLCAAGLSGSPEGAGLRAQRLLHRSVLELTEAGTEAAAATAVGFAVTPAQDWERFHCNHPFLFFIRHNKSDSVLFFGRFSSP</sequence>